<sequence length="70" mass="8116">MPKKKNLDDREIEDHVNDNSQPLNMVHSKVKFEVFGEEMIEKSVKASGNSGRIYLPPDWVGHRVKIIRID</sequence>
<feature type="compositionally biased region" description="Basic and acidic residues" evidence="1">
    <location>
        <begin position="1"/>
        <end position="17"/>
    </location>
</feature>
<keyword evidence="3" id="KW-1185">Reference proteome</keyword>
<dbReference type="InterPro" id="IPR019205">
    <property type="entry name" value="DUF2080_transposon-encoded"/>
</dbReference>
<evidence type="ECO:0000313" key="2">
    <source>
        <dbReference type="EMBL" id="SDO98168.1"/>
    </source>
</evidence>
<dbReference type="EMBL" id="FNJI01000008">
    <property type="protein sequence ID" value="SDO98168.1"/>
    <property type="molecule type" value="Genomic_DNA"/>
</dbReference>
<evidence type="ECO:0000313" key="3">
    <source>
        <dbReference type="Proteomes" id="UP000199073"/>
    </source>
</evidence>
<protein>
    <submittedName>
        <fullName evidence="2">Putative transposon-encoded protein</fullName>
    </submittedName>
</protein>
<accession>A0A1H0P088</accession>
<name>A0A1H0P088_9BACT</name>
<organism evidence="2 3">
    <name type="scientific">Desulforhopalus singaporensis</name>
    <dbReference type="NCBI Taxonomy" id="91360"/>
    <lineage>
        <taxon>Bacteria</taxon>
        <taxon>Pseudomonadati</taxon>
        <taxon>Thermodesulfobacteriota</taxon>
        <taxon>Desulfobulbia</taxon>
        <taxon>Desulfobulbales</taxon>
        <taxon>Desulfocapsaceae</taxon>
        <taxon>Desulforhopalus</taxon>
    </lineage>
</organism>
<dbReference type="AlphaFoldDB" id="A0A1H0P088"/>
<evidence type="ECO:0000256" key="1">
    <source>
        <dbReference type="SAM" id="MobiDB-lite"/>
    </source>
</evidence>
<proteinExistence type="predicted"/>
<dbReference type="Pfam" id="PF09853">
    <property type="entry name" value="DUF2080"/>
    <property type="match status" value="1"/>
</dbReference>
<feature type="region of interest" description="Disordered" evidence="1">
    <location>
        <begin position="1"/>
        <end position="21"/>
    </location>
</feature>
<dbReference type="Proteomes" id="UP000199073">
    <property type="component" value="Unassembled WGS sequence"/>
</dbReference>
<reference evidence="2 3" key="1">
    <citation type="submission" date="2016-10" db="EMBL/GenBank/DDBJ databases">
        <authorList>
            <person name="de Groot N.N."/>
        </authorList>
    </citation>
    <scope>NUCLEOTIDE SEQUENCE [LARGE SCALE GENOMIC DNA]</scope>
    <source>
        <strain evidence="2 3">DSM 12130</strain>
    </source>
</reference>
<dbReference type="NCBIfam" id="NF033496">
    <property type="entry name" value="DUF2080_fam_acc"/>
    <property type="match status" value="1"/>
</dbReference>
<gene>
    <name evidence="2" type="ORF">SAMN05660330_01517</name>
</gene>